<organism evidence="2 3">
    <name type="scientific">Streptomyces hyaluromycini</name>
    <dbReference type="NCBI Taxonomy" id="1377993"/>
    <lineage>
        <taxon>Bacteria</taxon>
        <taxon>Bacillati</taxon>
        <taxon>Actinomycetota</taxon>
        <taxon>Actinomycetes</taxon>
        <taxon>Kitasatosporales</taxon>
        <taxon>Streptomycetaceae</taxon>
        <taxon>Streptomyces</taxon>
    </lineage>
</organism>
<evidence type="ECO:0008006" key="4">
    <source>
        <dbReference type="Google" id="ProtNLM"/>
    </source>
</evidence>
<evidence type="ECO:0000313" key="2">
    <source>
        <dbReference type="EMBL" id="MER7181025.1"/>
    </source>
</evidence>
<protein>
    <recommendedName>
        <fullName evidence="4">Integral membrane protein</fullName>
    </recommendedName>
</protein>
<keyword evidence="1" id="KW-1133">Transmembrane helix</keyword>
<reference evidence="2 3" key="1">
    <citation type="submission" date="2024-06" db="EMBL/GenBank/DDBJ databases">
        <title>The Natural Products Discovery Center: Release of the First 8490 Sequenced Strains for Exploring Actinobacteria Biosynthetic Diversity.</title>
        <authorList>
            <person name="Kalkreuter E."/>
            <person name="Kautsar S.A."/>
            <person name="Yang D."/>
            <person name="Bader C.D."/>
            <person name="Teijaro C.N."/>
            <person name="Fluegel L."/>
            <person name="Davis C.M."/>
            <person name="Simpson J.R."/>
            <person name="Lauterbach L."/>
            <person name="Steele A.D."/>
            <person name="Gui C."/>
            <person name="Meng S."/>
            <person name="Li G."/>
            <person name="Viehrig K."/>
            <person name="Ye F."/>
            <person name="Su P."/>
            <person name="Kiefer A.F."/>
            <person name="Nichols A."/>
            <person name="Cepeda A.J."/>
            <person name="Yan W."/>
            <person name="Fan B."/>
            <person name="Jiang Y."/>
            <person name="Adhikari A."/>
            <person name="Zheng C.-J."/>
            <person name="Schuster L."/>
            <person name="Cowan T.M."/>
            <person name="Smanski M.J."/>
            <person name="Chevrette M.G."/>
            <person name="De Carvalho L.P.S."/>
            <person name="Shen B."/>
        </authorList>
    </citation>
    <scope>NUCLEOTIDE SEQUENCE [LARGE SCALE GENOMIC DNA]</scope>
    <source>
        <strain evidence="2 3">NPDC000234</strain>
    </source>
</reference>
<keyword evidence="1" id="KW-0472">Membrane</keyword>
<comment type="caution">
    <text evidence="2">The sequence shown here is derived from an EMBL/GenBank/DDBJ whole genome shotgun (WGS) entry which is preliminary data.</text>
</comment>
<proteinExistence type="predicted"/>
<accession>A0ABV1WW93</accession>
<sequence length="102" mass="10899">MFDAVAFGAGGALWLAVGLWYVRRQRRRHAGTLAGWGALAFGVAQLIRAAGSLTGDRQPLGIILASCFAVLSVSGSVLLARDGNTLRNGRTARKRRKLPPIR</sequence>
<feature type="transmembrane region" description="Helical" evidence="1">
    <location>
        <begin position="34"/>
        <end position="54"/>
    </location>
</feature>
<keyword evidence="3" id="KW-1185">Reference proteome</keyword>
<keyword evidence="1" id="KW-0812">Transmembrane</keyword>
<feature type="transmembrane region" description="Helical" evidence="1">
    <location>
        <begin position="60"/>
        <end position="80"/>
    </location>
</feature>
<evidence type="ECO:0000256" key="1">
    <source>
        <dbReference type="SAM" id="Phobius"/>
    </source>
</evidence>
<gene>
    <name evidence="2" type="ORF">ABT404_16335</name>
</gene>
<feature type="transmembrane region" description="Helical" evidence="1">
    <location>
        <begin position="6"/>
        <end position="22"/>
    </location>
</feature>
<dbReference type="EMBL" id="JBEPEK010000099">
    <property type="protein sequence ID" value="MER7181025.1"/>
    <property type="molecule type" value="Genomic_DNA"/>
</dbReference>
<name>A0ABV1WW93_9ACTN</name>
<dbReference type="RefSeq" id="WP_350781527.1">
    <property type="nucleotide sequence ID" value="NZ_JBEPEK010000099.1"/>
</dbReference>
<evidence type="ECO:0000313" key="3">
    <source>
        <dbReference type="Proteomes" id="UP001474181"/>
    </source>
</evidence>
<dbReference type="Proteomes" id="UP001474181">
    <property type="component" value="Unassembled WGS sequence"/>
</dbReference>